<keyword evidence="6" id="KW-1185">Reference proteome</keyword>
<dbReference type="InterPro" id="IPR001680">
    <property type="entry name" value="WD40_rpt"/>
</dbReference>
<evidence type="ECO:0000259" key="4">
    <source>
        <dbReference type="PROSITE" id="PS50837"/>
    </source>
</evidence>
<organism evidence="5 6">
    <name type="scientific">Penicillium daleae</name>
    <dbReference type="NCBI Taxonomy" id="63821"/>
    <lineage>
        <taxon>Eukaryota</taxon>
        <taxon>Fungi</taxon>
        <taxon>Dikarya</taxon>
        <taxon>Ascomycota</taxon>
        <taxon>Pezizomycotina</taxon>
        <taxon>Eurotiomycetes</taxon>
        <taxon>Eurotiomycetidae</taxon>
        <taxon>Eurotiales</taxon>
        <taxon>Aspergillaceae</taxon>
        <taxon>Penicillium</taxon>
    </lineage>
</organism>
<feature type="repeat" description="WD" evidence="3">
    <location>
        <begin position="1038"/>
        <end position="1079"/>
    </location>
</feature>
<feature type="repeat" description="WD" evidence="3">
    <location>
        <begin position="954"/>
        <end position="995"/>
    </location>
</feature>
<dbReference type="PROSITE" id="PS00678">
    <property type="entry name" value="WD_REPEATS_1"/>
    <property type="match status" value="8"/>
</dbReference>
<dbReference type="InterPro" id="IPR019775">
    <property type="entry name" value="WD40_repeat_CS"/>
</dbReference>
<feature type="repeat" description="WD" evidence="3">
    <location>
        <begin position="1080"/>
        <end position="1112"/>
    </location>
</feature>
<dbReference type="GeneID" id="81606391"/>
<accession>A0AAD6BV51</accession>
<dbReference type="Pfam" id="PF17046">
    <property type="entry name" value="Ses_B"/>
    <property type="match status" value="1"/>
</dbReference>
<evidence type="ECO:0000313" key="6">
    <source>
        <dbReference type="Proteomes" id="UP001213681"/>
    </source>
</evidence>
<reference evidence="5" key="2">
    <citation type="journal article" date="2023" name="IMA Fungus">
        <title>Comparative genomic study of the Penicillium genus elucidates a diverse pangenome and 15 lateral gene transfer events.</title>
        <authorList>
            <person name="Petersen C."/>
            <person name="Sorensen T."/>
            <person name="Nielsen M.R."/>
            <person name="Sondergaard T.E."/>
            <person name="Sorensen J.L."/>
            <person name="Fitzpatrick D.A."/>
            <person name="Frisvad J.C."/>
            <person name="Nielsen K.L."/>
        </authorList>
    </citation>
    <scope>NUCLEOTIDE SEQUENCE</scope>
    <source>
        <strain evidence="5">IBT 16125</strain>
    </source>
</reference>
<dbReference type="PROSITE" id="PS50837">
    <property type="entry name" value="NACHT"/>
    <property type="match status" value="1"/>
</dbReference>
<dbReference type="PRINTS" id="PR00320">
    <property type="entry name" value="GPROTEINBRPT"/>
</dbReference>
<feature type="repeat" description="WD" evidence="3">
    <location>
        <begin position="677"/>
        <end position="718"/>
    </location>
</feature>
<evidence type="ECO:0000256" key="1">
    <source>
        <dbReference type="ARBA" id="ARBA00022574"/>
    </source>
</evidence>
<keyword evidence="1 3" id="KW-0853">WD repeat</keyword>
<dbReference type="SUPFAM" id="SSF50978">
    <property type="entry name" value="WD40 repeat-like"/>
    <property type="match status" value="2"/>
</dbReference>
<dbReference type="AlphaFoldDB" id="A0AAD6BV51"/>
<dbReference type="PROSITE" id="PS50082">
    <property type="entry name" value="WD_REPEATS_2"/>
    <property type="match status" value="11"/>
</dbReference>
<dbReference type="InterPro" id="IPR020472">
    <property type="entry name" value="WD40_PAC1"/>
</dbReference>
<dbReference type="RefSeq" id="XP_056760902.1">
    <property type="nucleotide sequence ID" value="XM_056916148.1"/>
</dbReference>
<evidence type="ECO:0000256" key="2">
    <source>
        <dbReference type="ARBA" id="ARBA00022737"/>
    </source>
</evidence>
<feature type="domain" description="NACHT" evidence="4">
    <location>
        <begin position="92"/>
        <end position="241"/>
    </location>
</feature>
<dbReference type="Pfam" id="PF24883">
    <property type="entry name" value="NPHP3_N"/>
    <property type="match status" value="1"/>
</dbReference>
<feature type="repeat" description="WD" evidence="3">
    <location>
        <begin position="635"/>
        <end position="676"/>
    </location>
</feature>
<dbReference type="Pfam" id="PF25173">
    <property type="entry name" value="Beta-prop_WDR3_1st"/>
    <property type="match status" value="1"/>
</dbReference>
<feature type="repeat" description="WD" evidence="3">
    <location>
        <begin position="803"/>
        <end position="844"/>
    </location>
</feature>
<comment type="caution">
    <text evidence="5">The sequence shown here is derived from an EMBL/GenBank/DDBJ whole genome shotgun (WGS) entry which is preliminary data.</text>
</comment>
<evidence type="ECO:0000256" key="3">
    <source>
        <dbReference type="PROSITE-ProRule" id="PRU00221"/>
    </source>
</evidence>
<feature type="repeat" description="WD" evidence="3">
    <location>
        <begin position="887"/>
        <end position="928"/>
    </location>
</feature>
<keyword evidence="2" id="KW-0677">Repeat</keyword>
<dbReference type="InterPro" id="IPR007111">
    <property type="entry name" value="NACHT_NTPase"/>
</dbReference>
<dbReference type="Pfam" id="PF00400">
    <property type="entry name" value="WD40"/>
    <property type="match status" value="7"/>
</dbReference>
<dbReference type="Gene3D" id="3.40.50.300">
    <property type="entry name" value="P-loop containing nucleotide triphosphate hydrolases"/>
    <property type="match status" value="1"/>
</dbReference>
<sequence length="1217" mass="134189">MDGVSSAASVIATADYAVSFHGSNSGLQVGINNGPINAEFHLLPSSLEKLPFAHGAALDSYADQYDDECLEGTRTDILHKISEWAFSPHERAIFWLQGMAGTGKSTISRTVAKSLNQTNHLGASFFFKRGEEGRDNAKKIFPTLAKQLMLRVSGMRSGVQKALDHDPEIASKSLKEQFEQLLLQPLLNLDQVGECPQTAVIVIDALDECDHDQDIRIIIRLLPGLQRVKAIRLRIFLTSRPELPIRLGFSEIADHEYQDSALHEIPEKVTEHDIRLFLQDRFTKIKHDRNILQDWPGDDIIQELVTMSVPLFISAATVCRYIEKSKLEPKSLLSDLLANQAKCVSRMDKTYLPILARVLADQESDKSEQQQLQQEFQDIVGVIILLAVPLSINTLSLFLRIEADHISNLLDSFRSVFSIPGDQDQPVRILHLSFRDFLVQSGANFHVDEPRKHKDIAKSCLKTMRSRLQKNICKLEGPGTRRGDVDPQYIRQYLPLELQYACRYWTHHLEKSQALSSEIDNVLLFLQKHFLHWVEVMSLLGSISEVVGILSLLNTVIPIQSDKNSLLSDFLHDGMRFVLKNRQIVDIAPLQIYYAGLVFAPRMAVIRREFQSELPNWICQFPKVDDRWSAELQTLEGHSDWVYSVAFSPDGRLLASGSGDNTVRLWDTATGSLQQTLEGHSDVVRSIAFSPDSRLLASGSGDNTVRLWDTATGSLQQTLEGHSDVVRSIAFSPDSRLLASGSSDNTVRLWDRATGGLQQTLKGHSTWVYSVAFSPNGRLLASGCSDETVRLWDTATGGLQQTLKGHSHEVLSVAFSPDGRLLASGSGDNTVRLWDTAKGVLQQTLKGHSNSVYSVAFSPNGRLLASGCSDKTIRLWDTETGGLQQTLKGHLAWVLSIVFSPDGRLLASGSCDNTVRLWDTATGGLQQTAKGYWDWVLSVALLWNIATGGLQQTLKGFPDWVISVAFSPDSRLLASGSNDGTVRLWDTATGGLQRTLKGHSDLVRSIAFSPDSRLLASGSGDNTVRLWDTATGGLQQTLKGHSDSVNSVVFSPDGRLLASGSNDSTVRLWDTATGGLQQTLKGHSDSVNSVVFSPDGRLLASGSNDSTVRLWDTVTRGLQEILGANATVHKLKFSRDGSYLMTNCGTFNVQPGHGNHTSNSIYKSSAISIKQEQWINLNGKDVLWLPPEFRPSCFAINGGSLALGHASGRISFIRFRI</sequence>
<protein>
    <recommendedName>
        <fullName evidence="4">NACHT domain-containing protein</fullName>
    </recommendedName>
</protein>
<dbReference type="InterPro" id="IPR031469">
    <property type="entry name" value="SesB_dom"/>
</dbReference>
<dbReference type="PANTHER" id="PTHR19879:SF9">
    <property type="entry name" value="TRANSCRIPTION INITIATION FACTOR TFIID SUBUNIT 5"/>
    <property type="match status" value="1"/>
</dbReference>
<dbReference type="InterPro" id="IPR036322">
    <property type="entry name" value="WD40_repeat_dom_sf"/>
</dbReference>
<dbReference type="InterPro" id="IPR015943">
    <property type="entry name" value="WD40/YVTN_repeat-like_dom_sf"/>
</dbReference>
<dbReference type="InterPro" id="IPR027417">
    <property type="entry name" value="P-loop_NTPase"/>
</dbReference>
<dbReference type="Gene3D" id="2.130.10.10">
    <property type="entry name" value="YVTN repeat-like/Quinoprotein amine dehydrogenase"/>
    <property type="match status" value="5"/>
</dbReference>
<dbReference type="Proteomes" id="UP001213681">
    <property type="component" value="Unassembled WGS sequence"/>
</dbReference>
<evidence type="ECO:0000313" key="5">
    <source>
        <dbReference type="EMBL" id="KAJ5433611.1"/>
    </source>
</evidence>
<dbReference type="PROSITE" id="PS50294">
    <property type="entry name" value="WD_REPEATS_REGION"/>
    <property type="match status" value="11"/>
</dbReference>
<feature type="repeat" description="WD" evidence="3">
    <location>
        <begin position="719"/>
        <end position="760"/>
    </location>
</feature>
<feature type="repeat" description="WD" evidence="3">
    <location>
        <begin position="761"/>
        <end position="802"/>
    </location>
</feature>
<feature type="repeat" description="WD" evidence="3">
    <location>
        <begin position="845"/>
        <end position="886"/>
    </location>
</feature>
<proteinExistence type="predicted"/>
<gene>
    <name evidence="5" type="ORF">N7458_012767</name>
</gene>
<dbReference type="SUPFAM" id="SSF52540">
    <property type="entry name" value="P-loop containing nucleoside triphosphate hydrolases"/>
    <property type="match status" value="1"/>
</dbReference>
<feature type="repeat" description="WD" evidence="3">
    <location>
        <begin position="996"/>
        <end position="1037"/>
    </location>
</feature>
<dbReference type="InterPro" id="IPR056884">
    <property type="entry name" value="NPHP3-like_N"/>
</dbReference>
<dbReference type="PANTHER" id="PTHR19879">
    <property type="entry name" value="TRANSCRIPTION INITIATION FACTOR TFIID"/>
    <property type="match status" value="1"/>
</dbReference>
<dbReference type="SMART" id="SM00320">
    <property type="entry name" value="WD40"/>
    <property type="match status" value="11"/>
</dbReference>
<dbReference type="EMBL" id="JAPVEA010000009">
    <property type="protein sequence ID" value="KAJ5433611.1"/>
    <property type="molecule type" value="Genomic_DNA"/>
</dbReference>
<name>A0AAD6BV51_9EURO</name>
<reference evidence="5" key="1">
    <citation type="submission" date="2022-12" db="EMBL/GenBank/DDBJ databases">
        <authorList>
            <person name="Petersen C."/>
        </authorList>
    </citation>
    <scope>NUCLEOTIDE SEQUENCE</scope>
    <source>
        <strain evidence="5">IBT 16125</strain>
    </source>
</reference>
<dbReference type="CDD" id="cd00200">
    <property type="entry name" value="WD40"/>
    <property type="match status" value="2"/>
</dbReference>